<protein>
    <submittedName>
        <fullName evidence="1">Uncharacterized protein</fullName>
    </submittedName>
</protein>
<organism evidence="1 2">
    <name type="scientific">Brumimicrobium oceani</name>
    <dbReference type="NCBI Taxonomy" id="2100725"/>
    <lineage>
        <taxon>Bacteria</taxon>
        <taxon>Pseudomonadati</taxon>
        <taxon>Bacteroidota</taxon>
        <taxon>Flavobacteriia</taxon>
        <taxon>Flavobacteriales</taxon>
        <taxon>Crocinitomicaceae</taxon>
        <taxon>Brumimicrobium</taxon>
    </lineage>
</organism>
<proteinExistence type="predicted"/>
<evidence type="ECO:0000313" key="1">
    <source>
        <dbReference type="EMBL" id="PWH86493.1"/>
    </source>
</evidence>
<dbReference type="OrthoDB" id="1122172at2"/>
<dbReference type="RefSeq" id="WP_109358604.1">
    <property type="nucleotide sequence ID" value="NZ_QFRJ01000002.1"/>
</dbReference>
<keyword evidence="2" id="KW-1185">Reference proteome</keyword>
<comment type="caution">
    <text evidence="1">The sequence shown here is derived from an EMBL/GenBank/DDBJ whole genome shotgun (WGS) entry which is preliminary data.</text>
</comment>
<reference evidence="1 2" key="1">
    <citation type="submission" date="2018-05" db="EMBL/GenBank/DDBJ databases">
        <title>Brumimicrobium oceani sp. nov., isolated from coastal sediment.</title>
        <authorList>
            <person name="Kou Y."/>
        </authorList>
    </citation>
    <scope>NUCLEOTIDE SEQUENCE [LARGE SCALE GENOMIC DNA]</scope>
    <source>
        <strain evidence="1 2">C305</strain>
    </source>
</reference>
<evidence type="ECO:0000313" key="2">
    <source>
        <dbReference type="Proteomes" id="UP000245370"/>
    </source>
</evidence>
<dbReference type="Proteomes" id="UP000245370">
    <property type="component" value="Unassembled WGS sequence"/>
</dbReference>
<sequence length="102" mass="12046">MSSSSKPRVVKDYAKLDKQVKQQIKLNYPEGFEGHLIKFKNKDGNTVSALPFETSDYYYLIRMTVSQAQEIIEDDDDYDDEGFLKEEVKEEYEEEDIDEEFE</sequence>
<dbReference type="EMBL" id="QFRJ01000002">
    <property type="protein sequence ID" value="PWH86493.1"/>
    <property type="molecule type" value="Genomic_DNA"/>
</dbReference>
<accession>A0A2U2XFF1</accession>
<name>A0A2U2XFF1_9FLAO</name>
<gene>
    <name evidence="1" type="ORF">DIT68_04455</name>
</gene>
<dbReference type="AlphaFoldDB" id="A0A2U2XFF1"/>
<reference evidence="1 2" key="2">
    <citation type="submission" date="2018-05" db="EMBL/GenBank/DDBJ databases">
        <authorList>
            <person name="Lanie J.A."/>
            <person name="Ng W.-L."/>
            <person name="Kazmierczak K.M."/>
            <person name="Andrzejewski T.M."/>
            <person name="Davidsen T.M."/>
            <person name="Wayne K.J."/>
            <person name="Tettelin H."/>
            <person name="Glass J.I."/>
            <person name="Rusch D."/>
            <person name="Podicherti R."/>
            <person name="Tsui H.-C.T."/>
            <person name="Winkler M.E."/>
        </authorList>
    </citation>
    <scope>NUCLEOTIDE SEQUENCE [LARGE SCALE GENOMIC DNA]</scope>
    <source>
        <strain evidence="1 2">C305</strain>
    </source>
</reference>